<keyword evidence="1" id="KW-0472">Membrane</keyword>
<feature type="non-terminal residue" evidence="2">
    <location>
        <position position="550"/>
    </location>
</feature>
<feature type="transmembrane region" description="Helical" evidence="1">
    <location>
        <begin position="339"/>
        <end position="358"/>
    </location>
</feature>
<keyword evidence="1" id="KW-0812">Transmembrane</keyword>
<accession>A0A2A6RK33</accession>
<evidence type="ECO:0000313" key="3">
    <source>
        <dbReference type="Proteomes" id="UP000220527"/>
    </source>
</evidence>
<feature type="transmembrane region" description="Helical" evidence="1">
    <location>
        <begin position="13"/>
        <end position="32"/>
    </location>
</feature>
<name>A0A2A6RK33_9CHLR</name>
<feature type="transmembrane region" description="Helical" evidence="1">
    <location>
        <begin position="72"/>
        <end position="90"/>
    </location>
</feature>
<dbReference type="AlphaFoldDB" id="A0A2A6RK33"/>
<sequence length="550" mass="61724">MQPPPPHHSTRDLWLWLMMLVVGTMLTLLSLARYWGYNTLMLDLGNMSQAILSVLRGEPLVFTYYHGPLSRLALHVEFFYFLFVPLMALWPNPQVLLIGQALLATAGAIPAYRIALRQLDSRMAARCIALIYLLYPVMQTAVLFDFHGDTLAMPLLLFALDAADRKAWRSYALWIGLALSCKFYVAVPVAGIGAYLWLWGGQRRVGAWTMVVAVAYGAFVFLGVRPLFAVASSTTTQTGMDYISFYYGEIFLVTESFIPRLLHALVVFGPTLLLAWRGWRWLLPAMPLTSAVLLSSGPGPVYHYASHHYALLVPFLIMATIDGVAWLRKTKEVSQPWRWKVDLGVTALVVVLVGALLVDQPLNPRFWQGIPGQGLHHWSYGVTPRDGVTTRFLEHYVPPDVPVVASVNLATRLINRDTVHIVIHPDSKYEDHFATILPQVDYIVINALFDWRTVVNYEQAELAYALKYPEFGLVAARDGLLLFERDAPTEAVLPQTVTLVSMSDLPDPELALGPALLRGVEVLPLEGRRFQARFVWQLNGPPPEHDWVAI</sequence>
<protein>
    <recommendedName>
        <fullName evidence="4">DUF2079 domain-containing protein</fullName>
    </recommendedName>
</protein>
<evidence type="ECO:0000256" key="1">
    <source>
        <dbReference type="SAM" id="Phobius"/>
    </source>
</evidence>
<dbReference type="RefSeq" id="WP_165774656.1">
    <property type="nucleotide sequence ID" value="NZ_NQWI01000036.1"/>
</dbReference>
<dbReference type="InterPro" id="IPR018650">
    <property type="entry name" value="STSV1_Orf64"/>
</dbReference>
<evidence type="ECO:0008006" key="4">
    <source>
        <dbReference type="Google" id="ProtNLM"/>
    </source>
</evidence>
<feature type="transmembrane region" description="Helical" evidence="1">
    <location>
        <begin position="96"/>
        <end position="115"/>
    </location>
</feature>
<dbReference type="Pfam" id="PF09852">
    <property type="entry name" value="DUF2079"/>
    <property type="match status" value="1"/>
</dbReference>
<dbReference type="EMBL" id="NQWI01000036">
    <property type="protein sequence ID" value="PDW03239.1"/>
    <property type="molecule type" value="Genomic_DNA"/>
</dbReference>
<feature type="transmembrane region" description="Helical" evidence="1">
    <location>
        <begin position="205"/>
        <end position="224"/>
    </location>
</feature>
<reference evidence="3" key="1">
    <citation type="submission" date="2017-08" db="EMBL/GenBank/DDBJ databases">
        <authorList>
            <person name="Grouzdev D.S."/>
            <person name="Gaisin V.A."/>
            <person name="Rysina M.S."/>
            <person name="Gorlenko V.M."/>
        </authorList>
    </citation>
    <scope>NUCLEOTIDE SEQUENCE [LARGE SCALE GENOMIC DNA]</scope>
    <source>
        <strain evidence="3">Kir15-3F</strain>
    </source>
</reference>
<proteinExistence type="predicted"/>
<feature type="transmembrane region" description="Helical" evidence="1">
    <location>
        <begin position="171"/>
        <end position="198"/>
    </location>
</feature>
<evidence type="ECO:0000313" key="2">
    <source>
        <dbReference type="EMBL" id="PDW03239.1"/>
    </source>
</evidence>
<gene>
    <name evidence="2" type="ORF">CJ255_09980</name>
</gene>
<dbReference type="Proteomes" id="UP000220527">
    <property type="component" value="Unassembled WGS sequence"/>
</dbReference>
<organism evidence="2 3">
    <name type="scientific">Candidatus Viridilinea mediisalina</name>
    <dbReference type="NCBI Taxonomy" id="2024553"/>
    <lineage>
        <taxon>Bacteria</taxon>
        <taxon>Bacillati</taxon>
        <taxon>Chloroflexota</taxon>
        <taxon>Chloroflexia</taxon>
        <taxon>Chloroflexales</taxon>
        <taxon>Chloroflexineae</taxon>
        <taxon>Oscillochloridaceae</taxon>
        <taxon>Candidatus Viridilinea</taxon>
    </lineage>
</organism>
<keyword evidence="3" id="KW-1185">Reference proteome</keyword>
<comment type="caution">
    <text evidence="2">The sequence shown here is derived from an EMBL/GenBank/DDBJ whole genome shotgun (WGS) entry which is preliminary data.</text>
</comment>
<keyword evidence="1" id="KW-1133">Transmembrane helix</keyword>
<feature type="transmembrane region" description="Helical" evidence="1">
    <location>
        <begin position="308"/>
        <end position="327"/>
    </location>
</feature>